<keyword evidence="2" id="KW-0238">DNA-binding</keyword>
<evidence type="ECO:0000313" key="6">
    <source>
        <dbReference type="Proteomes" id="UP000682877"/>
    </source>
</evidence>
<dbReference type="Proteomes" id="UP000682877">
    <property type="component" value="Chromosome 1"/>
</dbReference>
<comment type="subcellular location">
    <subcellularLocation>
        <location evidence="1">Nucleus</location>
    </subcellularLocation>
</comment>
<evidence type="ECO:0000256" key="3">
    <source>
        <dbReference type="ARBA" id="ARBA00023242"/>
    </source>
</evidence>
<dbReference type="EMBL" id="LR999451">
    <property type="protein sequence ID" value="CAE5959779.1"/>
    <property type="molecule type" value="Genomic_DNA"/>
</dbReference>
<evidence type="ECO:0000256" key="2">
    <source>
        <dbReference type="ARBA" id="ARBA00023125"/>
    </source>
</evidence>
<keyword evidence="6" id="KW-1185">Reference proteome</keyword>
<dbReference type="GO" id="GO:0005634">
    <property type="term" value="C:nucleus"/>
    <property type="evidence" value="ECO:0007669"/>
    <property type="project" value="UniProtKB-SubCell"/>
</dbReference>
<dbReference type="InterPro" id="IPR045239">
    <property type="entry name" value="bHLH95_bHLH"/>
</dbReference>
<evidence type="ECO:0000313" key="5">
    <source>
        <dbReference type="EMBL" id="CAE5959779.1"/>
    </source>
</evidence>
<dbReference type="AlphaFoldDB" id="A0A8S1ZQL3"/>
<name>A0A8S1ZQL3_ARAAE</name>
<dbReference type="InterPro" id="IPR045843">
    <property type="entry name" value="IND-like"/>
</dbReference>
<feature type="region of interest" description="Disordered" evidence="4">
    <location>
        <begin position="25"/>
        <end position="50"/>
    </location>
</feature>
<evidence type="ECO:0000256" key="1">
    <source>
        <dbReference type="ARBA" id="ARBA00004123"/>
    </source>
</evidence>
<dbReference type="GO" id="GO:0000981">
    <property type="term" value="F:DNA-binding transcription factor activity, RNA polymerase II-specific"/>
    <property type="evidence" value="ECO:0007669"/>
    <property type="project" value="TreeGrafter"/>
</dbReference>
<dbReference type="CDD" id="cd11393">
    <property type="entry name" value="bHLH_AtbHLH_like"/>
    <property type="match status" value="1"/>
</dbReference>
<reference evidence="5" key="1">
    <citation type="submission" date="2021-01" db="EMBL/GenBank/DDBJ databases">
        <authorList>
            <person name="Bezrukov I."/>
        </authorList>
    </citation>
    <scope>NUCLEOTIDE SEQUENCE</scope>
</reference>
<organism evidence="5 6">
    <name type="scientific">Arabidopsis arenosa</name>
    <name type="common">Sand rock-cress</name>
    <name type="synonym">Cardaminopsis arenosa</name>
    <dbReference type="NCBI Taxonomy" id="38785"/>
    <lineage>
        <taxon>Eukaryota</taxon>
        <taxon>Viridiplantae</taxon>
        <taxon>Streptophyta</taxon>
        <taxon>Embryophyta</taxon>
        <taxon>Tracheophyta</taxon>
        <taxon>Spermatophyta</taxon>
        <taxon>Magnoliopsida</taxon>
        <taxon>eudicotyledons</taxon>
        <taxon>Gunneridae</taxon>
        <taxon>Pentapetalae</taxon>
        <taxon>rosids</taxon>
        <taxon>malvids</taxon>
        <taxon>Brassicales</taxon>
        <taxon>Brassicaceae</taxon>
        <taxon>Camelineae</taxon>
        <taxon>Arabidopsis</taxon>
    </lineage>
</organism>
<protein>
    <submittedName>
        <fullName evidence="5">Uncharacterized protein</fullName>
    </submittedName>
</protein>
<keyword evidence="3" id="KW-0539">Nucleus</keyword>
<accession>A0A8S1ZQL3</accession>
<sequence length="201" mass="21461">MRGTTEEEDGFTSFSDVLMLSDDVLNSGDVGEDGSGFTGNETSQVLSFGGGNQNDAELLFSQPSFSPASPLSSRTNAFAVDDKSCICNKKKTSSGDEHDRVCDPKPGKRCKRDQTKSSVGNVKVKKEKVGERITALQQLVSPYGKDDKDTGGVNPTMKVKELRSNGLCLVPLAWTVHVANTNGADLWSSAILSPVTPTVNQ</sequence>
<proteinExistence type="predicted"/>
<dbReference type="GO" id="GO:0000978">
    <property type="term" value="F:RNA polymerase II cis-regulatory region sequence-specific DNA binding"/>
    <property type="evidence" value="ECO:0007669"/>
    <property type="project" value="TreeGrafter"/>
</dbReference>
<evidence type="ECO:0000256" key="4">
    <source>
        <dbReference type="SAM" id="MobiDB-lite"/>
    </source>
</evidence>
<dbReference type="PANTHER" id="PTHR16223">
    <property type="entry name" value="TRANSCRIPTION FACTOR BHLH83-RELATED"/>
    <property type="match status" value="1"/>
</dbReference>
<dbReference type="PANTHER" id="PTHR16223:SF171">
    <property type="entry name" value="BASIC HELIX-LOOP-HELIX (BHLH) DNA-BINDING SUPERFAMILY PROTEIN"/>
    <property type="match status" value="1"/>
</dbReference>
<gene>
    <name evidence="5" type="ORF">AARE701A_LOCUS3271</name>
</gene>